<evidence type="ECO:0000313" key="2">
    <source>
        <dbReference type="Proteomes" id="UP000658514"/>
    </source>
</evidence>
<proteinExistence type="predicted"/>
<name>A0ABR8AFI4_9CYAN</name>
<sequence>MTIAMQVLEQYVVVIRENYLPLFPVNIKPSKQLNLAVAGGLILDALKHIGLKIAAGGRKGKVSPNRREMLRPDNNSCQYGDSNQNLTLEHVSLRSPGASYIGNNYRNRNRRITEAGMRLRSQLQPIIPPTIFVYKQFWINLQANLE</sequence>
<comment type="caution">
    <text evidence="1">The sequence shown here is derived from an EMBL/GenBank/DDBJ whole genome shotgun (WGS) entry which is preliminary data.</text>
</comment>
<keyword evidence="1" id="KW-0378">Hydrolase</keyword>
<accession>A0ABR8AFI4</accession>
<keyword evidence="2" id="KW-1185">Reference proteome</keyword>
<dbReference type="Proteomes" id="UP000658514">
    <property type="component" value="Unassembled WGS sequence"/>
</dbReference>
<dbReference type="RefSeq" id="WP_190545724.1">
    <property type="nucleotide sequence ID" value="NZ_CAWPNO010000072.1"/>
</dbReference>
<protein>
    <submittedName>
        <fullName evidence="1">HNH endonuclease</fullName>
    </submittedName>
</protein>
<organism evidence="1 2">
    <name type="scientific">Calothrix parietina FACHB-288</name>
    <dbReference type="NCBI Taxonomy" id="2692896"/>
    <lineage>
        <taxon>Bacteria</taxon>
        <taxon>Bacillati</taxon>
        <taxon>Cyanobacteriota</taxon>
        <taxon>Cyanophyceae</taxon>
        <taxon>Nostocales</taxon>
        <taxon>Calotrichaceae</taxon>
        <taxon>Calothrix</taxon>
    </lineage>
</organism>
<keyword evidence="1" id="KW-0255">Endonuclease</keyword>
<reference evidence="1 2" key="1">
    <citation type="journal article" date="2020" name="ISME J.">
        <title>Comparative genomics reveals insights into cyanobacterial evolution and habitat adaptation.</title>
        <authorList>
            <person name="Chen M.Y."/>
            <person name="Teng W.K."/>
            <person name="Zhao L."/>
            <person name="Hu C.X."/>
            <person name="Zhou Y.K."/>
            <person name="Han B.P."/>
            <person name="Song L.R."/>
            <person name="Shu W.S."/>
        </authorList>
    </citation>
    <scope>NUCLEOTIDE SEQUENCE [LARGE SCALE GENOMIC DNA]</scope>
    <source>
        <strain evidence="1 2">FACHB-288</strain>
    </source>
</reference>
<dbReference type="EMBL" id="JACJQH010000039">
    <property type="protein sequence ID" value="MBD2198255.1"/>
    <property type="molecule type" value="Genomic_DNA"/>
</dbReference>
<dbReference type="GO" id="GO:0004519">
    <property type="term" value="F:endonuclease activity"/>
    <property type="evidence" value="ECO:0007669"/>
    <property type="project" value="UniProtKB-KW"/>
</dbReference>
<evidence type="ECO:0000313" key="1">
    <source>
        <dbReference type="EMBL" id="MBD2198255.1"/>
    </source>
</evidence>
<gene>
    <name evidence="1" type="ORF">H6G24_22575</name>
</gene>
<keyword evidence="1" id="KW-0540">Nuclease</keyword>